<proteinExistence type="inferred from homology"/>
<reference evidence="5 6" key="1">
    <citation type="journal article" date="2018" name="Front. Microbiol.">
        <title>Prospects for Fungal Bioremediation of Acidic Radioactive Waste Sites: Characterization and Genome Sequence of Rhodotorula taiwanensis MD1149.</title>
        <authorList>
            <person name="Tkavc R."/>
            <person name="Matrosova V.Y."/>
            <person name="Grichenko O.E."/>
            <person name="Gostincar C."/>
            <person name="Volpe R.P."/>
            <person name="Klimenkova P."/>
            <person name="Gaidamakova E.K."/>
            <person name="Zhou C.E."/>
            <person name="Stewart B.J."/>
            <person name="Lyman M.G."/>
            <person name="Malfatti S.A."/>
            <person name="Rubinfeld B."/>
            <person name="Courtot M."/>
            <person name="Singh J."/>
            <person name="Dalgard C.L."/>
            <person name="Hamilton T."/>
            <person name="Frey K.G."/>
            <person name="Gunde-Cimerman N."/>
            <person name="Dugan L."/>
            <person name="Daly M.J."/>
        </authorList>
    </citation>
    <scope>NUCLEOTIDE SEQUENCE [LARGE SCALE GENOMIC DNA]</scope>
    <source>
        <strain evidence="5 6">MD1149</strain>
    </source>
</reference>
<comment type="similarity">
    <text evidence="3">Belongs to the TCTP family.</text>
</comment>
<dbReference type="FunFam" id="2.170.150.10:FF:000002">
    <property type="entry name" value="Translationally-controlled tumor protein homolog"/>
    <property type="match status" value="1"/>
</dbReference>
<evidence type="ECO:0000313" key="5">
    <source>
        <dbReference type="EMBL" id="POY70838.1"/>
    </source>
</evidence>
<evidence type="ECO:0000256" key="3">
    <source>
        <dbReference type="PROSITE-ProRule" id="PRU01133"/>
    </source>
</evidence>
<protein>
    <recommendedName>
        <fullName evidence="1">Translationally-controlled tumor protein homolog</fullName>
    </recommendedName>
</protein>
<dbReference type="InterPro" id="IPR011057">
    <property type="entry name" value="Mss4-like_sf"/>
</dbReference>
<evidence type="ECO:0000256" key="2">
    <source>
        <dbReference type="ARBA" id="ARBA00022917"/>
    </source>
</evidence>
<sequence length="167" mass="18981">MLLYNDIITGDELISDAYDLKEVDDIVYEADCAMIVIKEGAIDTGANASAEEAEEALEDGEQRVNNIVNSFRLTETQFDKKSFLTYLKGYFKSVKAKLQETKPERVEAFEKGAQAYAKKILASFKDFEFYTGESMDPDGMVVLMNYREDGTTPYMIFWKDGLKEVKI</sequence>
<feature type="domain" description="TCTP" evidence="4">
    <location>
        <begin position="1"/>
        <end position="167"/>
    </location>
</feature>
<keyword evidence="6" id="KW-1185">Reference proteome</keyword>
<evidence type="ECO:0000256" key="1">
    <source>
        <dbReference type="ARBA" id="ARBA00014759"/>
    </source>
</evidence>
<dbReference type="Gene3D" id="2.170.150.10">
    <property type="entry name" value="Metal Binding Protein, Guanine Nucleotide Exchange Factor, Chain A"/>
    <property type="match status" value="1"/>
</dbReference>
<dbReference type="InterPro" id="IPR018105">
    <property type="entry name" value="Translational_control_tumour_p"/>
</dbReference>
<dbReference type="PANTHER" id="PTHR11991:SF0">
    <property type="entry name" value="TRANSLATIONALLY-CONTROLLED TUMOR PROTEIN"/>
    <property type="match status" value="1"/>
</dbReference>
<dbReference type="EMBL" id="PJQD01000097">
    <property type="protein sequence ID" value="POY70838.1"/>
    <property type="molecule type" value="Genomic_DNA"/>
</dbReference>
<evidence type="ECO:0000259" key="4">
    <source>
        <dbReference type="PROSITE" id="PS51797"/>
    </source>
</evidence>
<dbReference type="SUPFAM" id="SSF51316">
    <property type="entry name" value="Mss4-like"/>
    <property type="match status" value="1"/>
</dbReference>
<dbReference type="PRINTS" id="PR01653">
    <property type="entry name" value="TCTPROTEIN"/>
</dbReference>
<dbReference type="PROSITE" id="PS01003">
    <property type="entry name" value="TCTP_2"/>
    <property type="match status" value="1"/>
</dbReference>
<gene>
    <name evidence="5" type="ORF">BMF94_6251</name>
</gene>
<name>A0A2S5B230_9BASI</name>
<dbReference type="InterPro" id="IPR034737">
    <property type="entry name" value="TCTP"/>
</dbReference>
<dbReference type="Pfam" id="PF00838">
    <property type="entry name" value="TCTP"/>
    <property type="match status" value="1"/>
</dbReference>
<dbReference type="GO" id="GO:0005509">
    <property type="term" value="F:calcium ion binding"/>
    <property type="evidence" value="ECO:0007669"/>
    <property type="project" value="TreeGrafter"/>
</dbReference>
<evidence type="ECO:0000313" key="6">
    <source>
        <dbReference type="Proteomes" id="UP000237144"/>
    </source>
</evidence>
<comment type="caution">
    <text evidence="5">The sequence shown here is derived from an EMBL/GenBank/DDBJ whole genome shotgun (WGS) entry which is preliminary data.</text>
</comment>
<dbReference type="GO" id="GO:0006412">
    <property type="term" value="P:translation"/>
    <property type="evidence" value="ECO:0007669"/>
    <property type="project" value="UniProtKB-KW"/>
</dbReference>
<dbReference type="OrthoDB" id="10248936at2759"/>
<dbReference type="GO" id="GO:0005737">
    <property type="term" value="C:cytoplasm"/>
    <property type="evidence" value="ECO:0007669"/>
    <property type="project" value="TreeGrafter"/>
</dbReference>
<dbReference type="Proteomes" id="UP000237144">
    <property type="component" value="Unassembled WGS sequence"/>
</dbReference>
<keyword evidence="2" id="KW-0648">Protein biosynthesis</keyword>
<accession>A0A2S5B230</accession>
<organism evidence="5 6">
    <name type="scientific">Rhodotorula taiwanensis</name>
    <dbReference type="NCBI Taxonomy" id="741276"/>
    <lineage>
        <taxon>Eukaryota</taxon>
        <taxon>Fungi</taxon>
        <taxon>Dikarya</taxon>
        <taxon>Basidiomycota</taxon>
        <taxon>Pucciniomycotina</taxon>
        <taxon>Microbotryomycetes</taxon>
        <taxon>Sporidiobolales</taxon>
        <taxon>Sporidiobolaceae</taxon>
        <taxon>Rhodotorula</taxon>
    </lineage>
</organism>
<dbReference type="InterPro" id="IPR011323">
    <property type="entry name" value="Mss4/transl-control_tumour"/>
</dbReference>
<dbReference type="STRING" id="741276.A0A2S5B230"/>
<dbReference type="PROSITE" id="PS51797">
    <property type="entry name" value="TCTP_3"/>
    <property type="match status" value="1"/>
</dbReference>
<dbReference type="InterPro" id="IPR018103">
    <property type="entry name" value="Translation_control_tumour_CS"/>
</dbReference>
<dbReference type="AlphaFoldDB" id="A0A2S5B230"/>
<dbReference type="PANTHER" id="PTHR11991">
    <property type="entry name" value="TRANSLATIONALLY CONTROLLED TUMOR PROTEIN-RELATED"/>
    <property type="match status" value="1"/>
</dbReference>